<dbReference type="EMBL" id="CP109441">
    <property type="protein sequence ID" value="WUV45566.1"/>
    <property type="molecule type" value="Genomic_DNA"/>
</dbReference>
<gene>
    <name evidence="1" type="ORF">OG563_41780</name>
</gene>
<dbReference type="RefSeq" id="WP_327098772.1">
    <property type="nucleotide sequence ID" value="NZ_CP109149.1"/>
</dbReference>
<proteinExistence type="predicted"/>
<accession>A0ABZ1YTM8</accession>
<evidence type="ECO:0000313" key="2">
    <source>
        <dbReference type="Proteomes" id="UP001432062"/>
    </source>
</evidence>
<organism evidence="1 2">
    <name type="scientific">Nocardia vinacea</name>
    <dbReference type="NCBI Taxonomy" id="96468"/>
    <lineage>
        <taxon>Bacteria</taxon>
        <taxon>Bacillati</taxon>
        <taxon>Actinomycetota</taxon>
        <taxon>Actinomycetes</taxon>
        <taxon>Mycobacteriales</taxon>
        <taxon>Nocardiaceae</taxon>
        <taxon>Nocardia</taxon>
    </lineage>
</organism>
<sequence>MNQQLVFTLPQICEYADIELAHALMRRHRTCRRHRCVWKAAAYYTLMDAGRLVPQTVTPRERAVARGIAFPPLDCEPLAPGGPTLRTLHEVLDKLNELASPVPGLGGNDRGID</sequence>
<protein>
    <submittedName>
        <fullName evidence="1">Uncharacterized protein</fullName>
    </submittedName>
</protein>
<dbReference type="Proteomes" id="UP001432062">
    <property type="component" value="Chromosome"/>
</dbReference>
<reference evidence="1" key="1">
    <citation type="submission" date="2022-10" db="EMBL/GenBank/DDBJ databases">
        <title>The complete genomes of actinobacterial strains from the NBC collection.</title>
        <authorList>
            <person name="Joergensen T.S."/>
            <person name="Alvarez Arevalo M."/>
            <person name="Sterndorff E.B."/>
            <person name="Faurdal D."/>
            <person name="Vuksanovic O."/>
            <person name="Mourched A.-S."/>
            <person name="Charusanti P."/>
            <person name="Shaw S."/>
            <person name="Blin K."/>
            <person name="Weber T."/>
        </authorList>
    </citation>
    <scope>NUCLEOTIDE SEQUENCE</scope>
    <source>
        <strain evidence="1">NBC_01482</strain>
    </source>
</reference>
<keyword evidence="2" id="KW-1185">Reference proteome</keyword>
<name>A0ABZ1YTM8_9NOCA</name>
<evidence type="ECO:0000313" key="1">
    <source>
        <dbReference type="EMBL" id="WUV45566.1"/>
    </source>
</evidence>